<comment type="caution">
    <text evidence="1">The sequence shown here is derived from an EMBL/GenBank/DDBJ whole genome shotgun (WGS) entry which is preliminary data.</text>
</comment>
<dbReference type="PANTHER" id="PTHR11079:SF162">
    <property type="entry name" value="RIBOFLAVIN BIOSYNTHESIS PROTEIN PYRD, CHLOROPLASTIC"/>
    <property type="match status" value="1"/>
</dbReference>
<dbReference type="SUPFAM" id="SSF53927">
    <property type="entry name" value="Cytidine deaminase-like"/>
    <property type="match status" value="1"/>
</dbReference>
<accession>A0A3S1D3K2</accession>
<gene>
    <name evidence="1" type="ORF">ECE50_003855</name>
</gene>
<name>A0A3S1D3K2_9BACT</name>
<dbReference type="Pfam" id="PF00383">
    <property type="entry name" value="dCMP_cyt_deam_1"/>
    <property type="match status" value="1"/>
</dbReference>
<evidence type="ECO:0000313" key="2">
    <source>
        <dbReference type="Proteomes" id="UP000281028"/>
    </source>
</evidence>
<dbReference type="InterPro" id="IPR016192">
    <property type="entry name" value="APOBEC/CMP_deaminase_Zn-bd"/>
</dbReference>
<evidence type="ECO:0000313" key="1">
    <source>
        <dbReference type="EMBL" id="NSL85952.1"/>
    </source>
</evidence>
<proteinExistence type="predicted"/>
<keyword evidence="2" id="KW-1185">Reference proteome</keyword>
<reference evidence="1" key="1">
    <citation type="submission" date="2020-05" db="EMBL/GenBank/DDBJ databases">
        <title>Chitinophaga laudate sp. nov., isolated from a tropical peat swamp.</title>
        <authorList>
            <person name="Goh C.B.S."/>
            <person name="Lee M.S."/>
            <person name="Parimannan S."/>
            <person name="Pasbakhsh P."/>
            <person name="Yule C.M."/>
            <person name="Rajandas H."/>
            <person name="Loke S."/>
            <person name="Croft L."/>
            <person name="Tan J.B.L."/>
        </authorList>
    </citation>
    <scope>NUCLEOTIDE SEQUENCE</scope>
    <source>
        <strain evidence="1">Mgbs1</strain>
    </source>
</reference>
<dbReference type="PROSITE" id="PS00903">
    <property type="entry name" value="CYT_DCMP_DEAMINASES_1"/>
    <property type="match status" value="1"/>
</dbReference>
<dbReference type="CDD" id="cd01285">
    <property type="entry name" value="nucleoside_deaminase"/>
    <property type="match status" value="1"/>
</dbReference>
<protein>
    <submittedName>
        <fullName evidence="1">Nucleoside deaminase</fullName>
    </submittedName>
</protein>
<dbReference type="InterPro" id="IPR002125">
    <property type="entry name" value="CMP_dCMP_dom"/>
</dbReference>
<dbReference type="PROSITE" id="PS51747">
    <property type="entry name" value="CYT_DCMP_DEAMINASES_2"/>
    <property type="match status" value="1"/>
</dbReference>
<dbReference type="Proteomes" id="UP000281028">
    <property type="component" value="Unassembled WGS sequence"/>
</dbReference>
<dbReference type="GO" id="GO:0008270">
    <property type="term" value="F:zinc ion binding"/>
    <property type="evidence" value="ECO:0007669"/>
    <property type="project" value="InterPro"/>
</dbReference>
<organism evidence="1 2">
    <name type="scientific">Chitinophaga solisilvae</name>
    <dbReference type="NCBI Taxonomy" id="1233460"/>
    <lineage>
        <taxon>Bacteria</taxon>
        <taxon>Pseudomonadati</taxon>
        <taxon>Bacteroidota</taxon>
        <taxon>Chitinophagia</taxon>
        <taxon>Chitinophagales</taxon>
        <taxon>Chitinophagaceae</taxon>
        <taxon>Chitinophaga</taxon>
    </lineage>
</organism>
<dbReference type="GO" id="GO:0016787">
    <property type="term" value="F:hydrolase activity"/>
    <property type="evidence" value="ECO:0007669"/>
    <property type="project" value="InterPro"/>
</dbReference>
<dbReference type="Gene3D" id="3.40.140.10">
    <property type="entry name" value="Cytidine Deaminase, domain 2"/>
    <property type="match status" value="1"/>
</dbReference>
<dbReference type="OrthoDB" id="9802676at2"/>
<dbReference type="InterPro" id="IPR016193">
    <property type="entry name" value="Cytidine_deaminase-like"/>
</dbReference>
<dbReference type="AlphaFoldDB" id="A0A3S1D3K2"/>
<dbReference type="EMBL" id="RIAR02000001">
    <property type="protein sequence ID" value="NSL85952.1"/>
    <property type="molecule type" value="Genomic_DNA"/>
</dbReference>
<dbReference type="PANTHER" id="PTHR11079">
    <property type="entry name" value="CYTOSINE DEAMINASE FAMILY MEMBER"/>
    <property type="match status" value="1"/>
</dbReference>
<sequence>MHRCLELAEIAASQGESPVGSVIVKNGIIIGEAYEQSKQLQDITRHAETLALLDALHKGTHPAGATMYTNVEPCLLCSYAIRHYRIAAVVFMKHAGELGGTREPFNILTTDKVQAWGAAPEIHIM</sequence>